<accession>A0A1I1EH45</accession>
<feature type="transmembrane region" description="Helical" evidence="1">
    <location>
        <begin position="168"/>
        <end position="189"/>
    </location>
</feature>
<feature type="transmembrane region" description="Helical" evidence="1">
    <location>
        <begin position="21"/>
        <end position="42"/>
    </location>
</feature>
<dbReference type="EMBL" id="FOLT01000001">
    <property type="protein sequence ID" value="SFB86421.1"/>
    <property type="molecule type" value="Genomic_DNA"/>
</dbReference>
<dbReference type="AlphaFoldDB" id="A0A1I1EH45"/>
<dbReference type="OrthoDB" id="9776502at2"/>
<proteinExistence type="predicted"/>
<dbReference type="Proteomes" id="UP000199612">
    <property type="component" value="Unassembled WGS sequence"/>
</dbReference>
<evidence type="ECO:0000313" key="3">
    <source>
        <dbReference type="Proteomes" id="UP000199612"/>
    </source>
</evidence>
<dbReference type="Pfam" id="PF07613">
    <property type="entry name" value="DUF1576"/>
    <property type="match status" value="2"/>
</dbReference>
<reference evidence="3" key="1">
    <citation type="submission" date="2016-10" db="EMBL/GenBank/DDBJ databases">
        <authorList>
            <person name="Varghese N."/>
            <person name="Submissions S."/>
        </authorList>
    </citation>
    <scope>NUCLEOTIDE SEQUENCE [LARGE SCALE GENOMIC DNA]</scope>
    <source>
        <strain evidence="3">DSM 23664</strain>
    </source>
</reference>
<keyword evidence="1" id="KW-0472">Membrane</keyword>
<protein>
    <recommendedName>
        <fullName evidence="4">DUF1576 domain-containing protein</fullName>
    </recommendedName>
</protein>
<feature type="transmembrane region" description="Helical" evidence="1">
    <location>
        <begin position="62"/>
        <end position="86"/>
    </location>
</feature>
<gene>
    <name evidence="2" type="ORF">SAMN04488102_101169</name>
</gene>
<name>A0A1I1EH45_9LACT</name>
<evidence type="ECO:0008006" key="4">
    <source>
        <dbReference type="Google" id="ProtNLM"/>
    </source>
</evidence>
<feature type="transmembrane region" description="Helical" evidence="1">
    <location>
        <begin position="309"/>
        <end position="329"/>
    </location>
</feature>
<feature type="transmembrane region" description="Helical" evidence="1">
    <location>
        <begin position="349"/>
        <end position="367"/>
    </location>
</feature>
<feature type="transmembrane region" description="Helical" evidence="1">
    <location>
        <begin position="282"/>
        <end position="302"/>
    </location>
</feature>
<feature type="transmembrane region" description="Helical" evidence="1">
    <location>
        <begin position="195"/>
        <end position="215"/>
    </location>
</feature>
<evidence type="ECO:0000313" key="2">
    <source>
        <dbReference type="EMBL" id="SFB86421.1"/>
    </source>
</evidence>
<keyword evidence="3" id="KW-1185">Reference proteome</keyword>
<evidence type="ECO:0000256" key="1">
    <source>
        <dbReference type="SAM" id="Phobius"/>
    </source>
</evidence>
<keyword evidence="1" id="KW-1133">Transmembrane helix</keyword>
<sequence>MVNDNKLYFSDYTTISQKVKYRFLWSIAIFFALLAFLFNSPAEIIDGQLKILFSPANLTTDYFALANVGATLLNSAIMTAHAIMLIKMTRAKVNGPVIAAVLTVAAFSFFGKNLYNSTPIVVGAFAYAKITEVPTERSLLAALFGTALGPLVSEISFNIGLSLPEGIFFGYIAGLIAGFVIPSLAKHFVGFTKGFSVYNIGFTCGVVGTIFTSLLRSTGRSIEPVSVLSSGNNQPFTIIFLTLFAFMLIAGLYFNDWTLNGYASLLKHTGQLSTDYLETNGFSVTLINMALLGFITVFYALFHGGEINGPVIGGILTVVGFGAFGKHIRNVLPILIGVSLMGYLNDYDMSATGVVIAGLFGTTIAPIAGRYGTLIGILAGAFHLSVVSNTGYLHGGINLYNNGFAGGFVAAIMIPLLEAVEYQKGKKLAMREPVDPQEEIEVEI</sequence>
<organism evidence="2 3">
    <name type="scientific">Alkalibacterium subtropicum</name>
    <dbReference type="NCBI Taxonomy" id="753702"/>
    <lineage>
        <taxon>Bacteria</taxon>
        <taxon>Bacillati</taxon>
        <taxon>Bacillota</taxon>
        <taxon>Bacilli</taxon>
        <taxon>Lactobacillales</taxon>
        <taxon>Carnobacteriaceae</taxon>
        <taxon>Alkalibacterium</taxon>
    </lineage>
</organism>
<keyword evidence="1" id="KW-0812">Transmembrane</keyword>
<feature type="transmembrane region" description="Helical" evidence="1">
    <location>
        <begin position="399"/>
        <end position="420"/>
    </location>
</feature>
<feature type="transmembrane region" description="Helical" evidence="1">
    <location>
        <begin position="236"/>
        <end position="254"/>
    </location>
</feature>
<dbReference type="RefSeq" id="WP_091527881.1">
    <property type="nucleotide sequence ID" value="NZ_FOLT01000001.1"/>
</dbReference>
<dbReference type="InterPro" id="IPR011470">
    <property type="entry name" value="DUF1576"/>
</dbReference>
<dbReference type="STRING" id="753702.SAMN04488102_101169"/>
<feature type="transmembrane region" description="Helical" evidence="1">
    <location>
        <begin position="93"/>
        <end position="111"/>
    </location>
</feature>